<sequence length="65" mass="7322">MTDLSMKVFKLTIPASIFLFYQSAPKVGVVQKQYRLTIAQGDHLRVALSSAHYHLSSDIRIDLSN</sequence>
<reference evidence="1 2" key="1">
    <citation type="journal article" date="2009" name="Proc. Natl. Acad. Sci. U.S.A.">
        <title>Hamiltonella defensa, genome evolution of protective bacterial endosymbiont from pathogenic ancestors.</title>
        <authorList>
            <person name="Degnan P.H."/>
            <person name="Yu Y."/>
            <person name="Sisneros N."/>
            <person name="Wing R.A."/>
            <person name="Moran N.A."/>
        </authorList>
    </citation>
    <scope>NUCLEOTIDE SEQUENCE [LARGE SCALE GENOMIC DNA]</scope>
    <source>
        <strain evidence="2">5AT</strain>
    </source>
</reference>
<dbReference type="HOGENOM" id="CLU_2843791_0_0_6"/>
<dbReference type="GeneID" id="66262022"/>
<gene>
    <name evidence="1" type="ordered locus">HDEF_1116</name>
</gene>
<dbReference type="KEGG" id="hde:HDEF_1116"/>
<dbReference type="EMBL" id="CP001277">
    <property type="protein sequence ID" value="ACQ67788.1"/>
    <property type="molecule type" value="Genomic_DNA"/>
</dbReference>
<dbReference type="RefSeq" id="WP_015873583.1">
    <property type="nucleotide sequence ID" value="NC_012751.1"/>
</dbReference>
<organism evidence="1 2">
    <name type="scientific">Hamiltonella defensa subsp. Acyrthosiphon pisum (strain 5AT)</name>
    <dbReference type="NCBI Taxonomy" id="572265"/>
    <lineage>
        <taxon>Bacteria</taxon>
        <taxon>Pseudomonadati</taxon>
        <taxon>Pseudomonadota</taxon>
        <taxon>Gammaproteobacteria</taxon>
        <taxon>Enterobacterales</taxon>
        <taxon>Enterobacteriaceae</taxon>
        <taxon>aphid secondary symbionts</taxon>
        <taxon>Candidatus Williamhamiltonella</taxon>
    </lineage>
</organism>
<keyword evidence="2" id="KW-1185">Reference proteome</keyword>
<evidence type="ECO:0000313" key="2">
    <source>
        <dbReference type="Proteomes" id="UP000002334"/>
    </source>
</evidence>
<dbReference type="Proteomes" id="UP000002334">
    <property type="component" value="Chromosome"/>
</dbReference>
<dbReference type="AlphaFoldDB" id="C4K5E5"/>
<accession>C4K5E5</accession>
<proteinExistence type="predicted"/>
<protein>
    <submittedName>
        <fullName evidence="1">Uncharacterized protein</fullName>
    </submittedName>
</protein>
<evidence type="ECO:0000313" key="1">
    <source>
        <dbReference type="EMBL" id="ACQ67788.1"/>
    </source>
</evidence>
<name>C4K5E5_HAMD5</name>